<evidence type="ECO:0000256" key="3">
    <source>
        <dbReference type="ARBA" id="ARBA00022837"/>
    </source>
</evidence>
<evidence type="ECO:0000313" key="8">
    <source>
        <dbReference type="Proteomes" id="UP000775213"/>
    </source>
</evidence>
<sequence length="185" mass="21059">MNLFIAYISILVTCPLLFTAIHFFSFFLHHFLKSKSPFTNTLPFLIITKFNTVSKSLFPSEKDEDEADESRRSLITASDAMVVMRRLGLWRGDKYCKDAGVLEGAYRLLEEKEASLEELEEAFAVFDEDCDGVISANELRNVLKRLGFREGIGLEECRGMICNYDLDGDGRIGFKEFKSLLEQAT</sequence>
<dbReference type="PROSITE" id="PS00018">
    <property type="entry name" value="EF_HAND_1"/>
    <property type="match status" value="2"/>
</dbReference>
<evidence type="ECO:0000256" key="5">
    <source>
        <dbReference type="SAM" id="Phobius"/>
    </source>
</evidence>
<dbReference type="PRINTS" id="PR01697">
    <property type="entry name" value="PARVALBUMIN"/>
</dbReference>
<dbReference type="InterPro" id="IPR018247">
    <property type="entry name" value="EF_Hand_1_Ca_BS"/>
</dbReference>
<reference evidence="7 8" key="1">
    <citation type="journal article" date="2021" name="Hortic Res">
        <title>Chromosome-scale assembly of the Dendrobium chrysotoxum genome enhances the understanding of orchid evolution.</title>
        <authorList>
            <person name="Zhang Y."/>
            <person name="Zhang G.Q."/>
            <person name="Zhang D."/>
            <person name="Liu X.D."/>
            <person name="Xu X.Y."/>
            <person name="Sun W.H."/>
            <person name="Yu X."/>
            <person name="Zhu X."/>
            <person name="Wang Z.W."/>
            <person name="Zhao X."/>
            <person name="Zhong W.Y."/>
            <person name="Chen H."/>
            <person name="Yin W.L."/>
            <person name="Huang T."/>
            <person name="Niu S.C."/>
            <person name="Liu Z.J."/>
        </authorList>
    </citation>
    <scope>NUCLEOTIDE SEQUENCE [LARGE SCALE GENOMIC DNA]</scope>
    <source>
        <strain evidence="7">Lindl</strain>
    </source>
</reference>
<feature type="coiled-coil region" evidence="4">
    <location>
        <begin position="102"/>
        <end position="129"/>
    </location>
</feature>
<evidence type="ECO:0000256" key="1">
    <source>
        <dbReference type="ARBA" id="ARBA00022723"/>
    </source>
</evidence>
<dbReference type="InterPro" id="IPR039647">
    <property type="entry name" value="EF_hand_pair_protein_CML-like"/>
</dbReference>
<dbReference type="Gene3D" id="1.10.238.10">
    <property type="entry name" value="EF-hand"/>
    <property type="match status" value="1"/>
</dbReference>
<dbReference type="InterPro" id="IPR002048">
    <property type="entry name" value="EF_hand_dom"/>
</dbReference>
<organism evidence="7 8">
    <name type="scientific">Dendrobium chrysotoxum</name>
    <name type="common">Orchid</name>
    <dbReference type="NCBI Taxonomy" id="161865"/>
    <lineage>
        <taxon>Eukaryota</taxon>
        <taxon>Viridiplantae</taxon>
        <taxon>Streptophyta</taxon>
        <taxon>Embryophyta</taxon>
        <taxon>Tracheophyta</taxon>
        <taxon>Spermatophyta</taxon>
        <taxon>Magnoliopsida</taxon>
        <taxon>Liliopsida</taxon>
        <taxon>Asparagales</taxon>
        <taxon>Orchidaceae</taxon>
        <taxon>Epidendroideae</taxon>
        <taxon>Malaxideae</taxon>
        <taxon>Dendrobiinae</taxon>
        <taxon>Dendrobium</taxon>
    </lineage>
</organism>
<evidence type="ECO:0000256" key="2">
    <source>
        <dbReference type="ARBA" id="ARBA00022737"/>
    </source>
</evidence>
<dbReference type="CDD" id="cd00051">
    <property type="entry name" value="EFh"/>
    <property type="match status" value="1"/>
</dbReference>
<keyword evidence="4" id="KW-0175">Coiled coil</keyword>
<keyword evidence="5" id="KW-1133">Transmembrane helix</keyword>
<keyword evidence="2" id="KW-0677">Repeat</keyword>
<keyword evidence="1" id="KW-0479">Metal-binding</keyword>
<evidence type="ECO:0000313" key="7">
    <source>
        <dbReference type="EMBL" id="KAH0454148.1"/>
    </source>
</evidence>
<feature type="transmembrane region" description="Helical" evidence="5">
    <location>
        <begin position="6"/>
        <end position="28"/>
    </location>
</feature>
<dbReference type="EMBL" id="JAGFBR010000015">
    <property type="protein sequence ID" value="KAH0454148.1"/>
    <property type="molecule type" value="Genomic_DNA"/>
</dbReference>
<dbReference type="Pfam" id="PF13499">
    <property type="entry name" value="EF-hand_7"/>
    <property type="match status" value="1"/>
</dbReference>
<evidence type="ECO:0000256" key="4">
    <source>
        <dbReference type="SAM" id="Coils"/>
    </source>
</evidence>
<dbReference type="SMART" id="SM00054">
    <property type="entry name" value="EFh"/>
    <property type="match status" value="2"/>
</dbReference>
<dbReference type="PANTHER" id="PTHR10891">
    <property type="entry name" value="EF-HAND CALCIUM-BINDING DOMAIN CONTAINING PROTEIN"/>
    <property type="match status" value="1"/>
</dbReference>
<keyword evidence="8" id="KW-1185">Reference proteome</keyword>
<feature type="domain" description="EF-hand" evidence="6">
    <location>
        <begin position="152"/>
        <end position="185"/>
    </location>
</feature>
<gene>
    <name evidence="7" type="ORF">IEQ34_016072</name>
</gene>
<dbReference type="GO" id="GO:0005509">
    <property type="term" value="F:calcium ion binding"/>
    <property type="evidence" value="ECO:0007669"/>
    <property type="project" value="InterPro"/>
</dbReference>
<comment type="caution">
    <text evidence="7">The sequence shown here is derived from an EMBL/GenBank/DDBJ whole genome shotgun (WGS) entry which is preliminary data.</text>
</comment>
<keyword evidence="3" id="KW-0106">Calcium</keyword>
<proteinExistence type="predicted"/>
<name>A0AAV7GEL0_DENCH</name>
<dbReference type="InterPro" id="IPR011992">
    <property type="entry name" value="EF-hand-dom_pair"/>
</dbReference>
<dbReference type="AlphaFoldDB" id="A0AAV7GEL0"/>
<accession>A0AAV7GEL0</accession>
<keyword evidence="5" id="KW-0472">Membrane</keyword>
<dbReference type="SUPFAM" id="SSF47473">
    <property type="entry name" value="EF-hand"/>
    <property type="match status" value="1"/>
</dbReference>
<feature type="domain" description="EF-hand" evidence="6">
    <location>
        <begin position="114"/>
        <end position="149"/>
    </location>
</feature>
<dbReference type="FunFam" id="1.10.238.10:FF:000001">
    <property type="entry name" value="Calmodulin 1"/>
    <property type="match status" value="1"/>
</dbReference>
<protein>
    <recommendedName>
        <fullName evidence="6">EF-hand domain-containing protein</fullName>
    </recommendedName>
</protein>
<keyword evidence="5" id="KW-0812">Transmembrane</keyword>
<evidence type="ECO:0000259" key="6">
    <source>
        <dbReference type="PROSITE" id="PS50222"/>
    </source>
</evidence>
<dbReference type="PROSITE" id="PS50222">
    <property type="entry name" value="EF_HAND_2"/>
    <property type="match status" value="2"/>
</dbReference>
<dbReference type="Proteomes" id="UP000775213">
    <property type="component" value="Unassembled WGS sequence"/>
</dbReference>